<keyword evidence="10 13" id="KW-1133">Transmembrane helix</keyword>
<dbReference type="PANTHER" id="PTHR43867:SF5">
    <property type="entry name" value="GLUCANS BIOSYNTHESIS GLUCOSYLTRANSFERASE H"/>
    <property type="match status" value="1"/>
</dbReference>
<keyword evidence="9 13" id="KW-0812">Transmembrane</keyword>
<feature type="transmembrane region" description="Helical" evidence="13">
    <location>
        <begin position="530"/>
        <end position="552"/>
    </location>
</feature>
<dbReference type="CDD" id="cd04191">
    <property type="entry name" value="Glucan_BSP_MdoH"/>
    <property type="match status" value="1"/>
</dbReference>
<accession>E0TFP2</accession>
<protein>
    <recommendedName>
        <fullName evidence="4">Glucans biosynthesis glucosyltransferase H</fullName>
    </recommendedName>
</protein>
<evidence type="ECO:0000256" key="3">
    <source>
        <dbReference type="ARBA" id="ARBA00009337"/>
    </source>
</evidence>
<comment type="similarity">
    <text evidence="3">Belongs to the glycosyltransferase 2 family. OpgH subfamily.</text>
</comment>
<evidence type="ECO:0000313" key="16">
    <source>
        <dbReference type="Proteomes" id="UP000001302"/>
    </source>
</evidence>
<dbReference type="HOGENOM" id="CLU_015730_1_0_5"/>
<evidence type="ECO:0000256" key="8">
    <source>
        <dbReference type="ARBA" id="ARBA00022679"/>
    </source>
</evidence>
<evidence type="ECO:0000256" key="4">
    <source>
        <dbReference type="ARBA" id="ARBA00020585"/>
    </source>
</evidence>
<reference evidence="15 16" key="2">
    <citation type="journal article" date="2011" name="J. Bacteriol.">
        <title>Complete genome sequence of strain HTCC2503T of Parvularcula bermudensis, the type species of the order "Parvularculales" in the class Alphaproteobacteria.</title>
        <authorList>
            <person name="Oh H.M."/>
            <person name="Kang I."/>
            <person name="Vergin K.L."/>
            <person name="Kang D."/>
            <person name="Rhee K.H."/>
            <person name="Giovannoni S.J."/>
            <person name="Cho J.C."/>
        </authorList>
    </citation>
    <scope>NUCLEOTIDE SEQUENCE [LARGE SCALE GENOMIC DNA]</scope>
    <source>
        <strain evidence="16">ATCC BAA-594 / HTCC2503 / KCTC 12087</strain>
    </source>
</reference>
<name>E0TFP2_PARBH</name>
<dbReference type="RefSeq" id="WP_013300031.1">
    <property type="nucleotide sequence ID" value="NC_014414.1"/>
</dbReference>
<feature type="transmembrane region" description="Helical" evidence="13">
    <location>
        <begin position="34"/>
        <end position="55"/>
    </location>
</feature>
<evidence type="ECO:0000256" key="7">
    <source>
        <dbReference type="ARBA" id="ARBA00022676"/>
    </source>
</evidence>
<dbReference type="CAZy" id="GT2">
    <property type="family name" value="Glycosyltransferase Family 2"/>
</dbReference>
<evidence type="ECO:0000256" key="1">
    <source>
        <dbReference type="ARBA" id="ARBA00004429"/>
    </source>
</evidence>
<dbReference type="GO" id="GO:0005886">
    <property type="term" value="C:plasma membrane"/>
    <property type="evidence" value="ECO:0007669"/>
    <property type="project" value="UniProtKB-SubCell"/>
</dbReference>
<dbReference type="SUPFAM" id="SSF53448">
    <property type="entry name" value="Nucleotide-diphospho-sugar transferases"/>
    <property type="match status" value="1"/>
</dbReference>
<feature type="transmembrane region" description="Helical" evidence="13">
    <location>
        <begin position="379"/>
        <end position="404"/>
    </location>
</feature>
<sequence>MRPPEAPLAMPKQRLGDAAPRHRTPPRSLRWRKAAVGLGAIGITAFATREMYLVLAVAEMIPLEWALLSLFSINLAWITFGFVSATIGLVLVLTDRPRPSPPAQWRPRTKTAILFPVYNEDPAHICATVEAVAHALSTSAPGAFACFVLADTNRPGAALREEAALLALKAGEPTGCPIYYRRRTLNHERKSGNIEDFVRRWGAAFDHMIVFDADSYMETDTLLELVRRMEAAPDVGLIQTIPQLVGGRTVFARSQQFAAALYGPILGAGVAWWAGNEGNYWGHNAIIRLSAFAESAGLPAFPGTPPFGGPILSHDFIEAALLRKAGWKVLIARDLGGSYEEGPPSIIDLTIRDRRWCQGNLQHLSVLFRTRSMAWTNRLHLMIGIMSYLAAPLWMLLIGVGMALSLQAQFLRPEYFGNDISLFPRWPIIDSARALSLFGITMAILFAPKLYGLIYGLWTPLWRNTVGPLRLTAGVLAETVISVLIAPILLVAQSASVLAILTGQDSGWSPQHRRGGYAWGTILRRHGRTVLLGALLTTAAFAISPIFAAWLAPASIGMMLAPLLSKLTGSSALGGAAQRAGILITPYERDVPASVAAVTAREPSYAVLTAPDLNGLMADRYSRDQRAGLVDSLWILPPRTVHVPLATAIAKAEWLKDSETPLDDLLDDTEIMALLNDVTALEVATARWCGSNL</sequence>
<dbReference type="STRING" id="314260.PB2503_04912"/>
<evidence type="ECO:0000256" key="9">
    <source>
        <dbReference type="ARBA" id="ARBA00022692"/>
    </source>
</evidence>
<dbReference type="Gene3D" id="3.90.550.10">
    <property type="entry name" value="Spore Coat Polysaccharide Biosynthesis Protein SpsA, Chain A"/>
    <property type="match status" value="1"/>
</dbReference>
<keyword evidence="11 13" id="KW-0472">Membrane</keyword>
<keyword evidence="6" id="KW-0997">Cell inner membrane</keyword>
<dbReference type="PANTHER" id="PTHR43867">
    <property type="entry name" value="CELLULOSE SYNTHASE CATALYTIC SUBUNIT A [UDP-FORMING]"/>
    <property type="match status" value="1"/>
</dbReference>
<dbReference type="NCBIfam" id="NF003958">
    <property type="entry name" value="PRK05454.2-1"/>
    <property type="match status" value="1"/>
</dbReference>
<keyword evidence="16" id="KW-1185">Reference proteome</keyword>
<dbReference type="InterPro" id="IPR029044">
    <property type="entry name" value="Nucleotide-diphossugar_trans"/>
</dbReference>
<evidence type="ECO:0000313" key="15">
    <source>
        <dbReference type="EMBL" id="ADM09057.1"/>
    </source>
</evidence>
<dbReference type="Proteomes" id="UP000001302">
    <property type="component" value="Chromosome"/>
</dbReference>
<dbReference type="EMBL" id="CP002156">
    <property type="protein sequence ID" value="ADM09057.1"/>
    <property type="molecule type" value="Genomic_DNA"/>
</dbReference>
<keyword evidence="8" id="KW-0808">Transferase</keyword>
<reference evidence="16" key="1">
    <citation type="submission" date="2010-08" db="EMBL/GenBank/DDBJ databases">
        <title>Genome sequence of Parvularcula bermudensis HTCC2503.</title>
        <authorList>
            <person name="Kang D.-M."/>
            <person name="Oh H.-M."/>
            <person name="Cho J.-C."/>
        </authorList>
    </citation>
    <scope>NUCLEOTIDE SEQUENCE [LARGE SCALE GENOMIC DNA]</scope>
    <source>
        <strain evidence="16">ATCC BAA-594 / HTCC2503 / KCTC 12087</strain>
    </source>
</reference>
<proteinExistence type="inferred from homology"/>
<keyword evidence="7" id="KW-0328">Glycosyltransferase</keyword>
<dbReference type="KEGG" id="pbr:PB2503_04912"/>
<evidence type="ECO:0000259" key="14">
    <source>
        <dbReference type="Pfam" id="PF13632"/>
    </source>
</evidence>
<feature type="region of interest" description="Disordered" evidence="12">
    <location>
        <begin position="1"/>
        <end position="26"/>
    </location>
</feature>
<dbReference type="InterPro" id="IPR001173">
    <property type="entry name" value="Glyco_trans_2-like"/>
</dbReference>
<keyword evidence="5" id="KW-1003">Cell membrane</keyword>
<dbReference type="InterPro" id="IPR050321">
    <property type="entry name" value="Glycosyltr_2/OpgH_subfam"/>
</dbReference>
<evidence type="ECO:0000256" key="11">
    <source>
        <dbReference type="ARBA" id="ARBA00023136"/>
    </source>
</evidence>
<evidence type="ECO:0000256" key="12">
    <source>
        <dbReference type="SAM" id="MobiDB-lite"/>
    </source>
</evidence>
<feature type="domain" description="Glycosyltransferase 2-like" evidence="14">
    <location>
        <begin position="209"/>
        <end position="397"/>
    </location>
</feature>
<dbReference type="GO" id="GO:0016758">
    <property type="term" value="F:hexosyltransferase activity"/>
    <property type="evidence" value="ECO:0007669"/>
    <property type="project" value="TreeGrafter"/>
</dbReference>
<feature type="transmembrane region" description="Helical" evidence="13">
    <location>
        <begin position="479"/>
        <end position="501"/>
    </location>
</feature>
<organism evidence="15 16">
    <name type="scientific">Parvularcula bermudensis (strain ATCC BAA-594 / HTCC2503 / KCTC 12087)</name>
    <dbReference type="NCBI Taxonomy" id="314260"/>
    <lineage>
        <taxon>Bacteria</taxon>
        <taxon>Pseudomonadati</taxon>
        <taxon>Pseudomonadota</taxon>
        <taxon>Alphaproteobacteria</taxon>
        <taxon>Parvularculales</taxon>
        <taxon>Parvularculaceae</taxon>
        <taxon>Parvularcula</taxon>
    </lineage>
</organism>
<comment type="subcellular location">
    <subcellularLocation>
        <location evidence="1">Cell inner membrane</location>
        <topology evidence="1">Multi-pass membrane protein</topology>
    </subcellularLocation>
</comment>
<evidence type="ECO:0000256" key="6">
    <source>
        <dbReference type="ARBA" id="ARBA00022519"/>
    </source>
</evidence>
<dbReference type="NCBIfam" id="NF003962">
    <property type="entry name" value="PRK05454.2-5"/>
    <property type="match status" value="1"/>
</dbReference>
<dbReference type="eggNOG" id="COG2943">
    <property type="taxonomic scope" value="Bacteria"/>
</dbReference>
<gene>
    <name evidence="15" type="ordered locus">PB2503_04912</name>
</gene>
<dbReference type="Pfam" id="PF13632">
    <property type="entry name" value="Glyco_trans_2_3"/>
    <property type="match status" value="1"/>
</dbReference>
<feature type="transmembrane region" description="Helical" evidence="13">
    <location>
        <begin position="434"/>
        <end position="458"/>
    </location>
</feature>
<evidence type="ECO:0000256" key="5">
    <source>
        <dbReference type="ARBA" id="ARBA00022475"/>
    </source>
</evidence>
<evidence type="ECO:0000256" key="13">
    <source>
        <dbReference type="SAM" id="Phobius"/>
    </source>
</evidence>
<dbReference type="OrthoDB" id="9775281at2"/>
<feature type="transmembrane region" description="Helical" evidence="13">
    <location>
        <begin position="75"/>
        <end position="94"/>
    </location>
</feature>
<evidence type="ECO:0000256" key="10">
    <source>
        <dbReference type="ARBA" id="ARBA00022989"/>
    </source>
</evidence>
<comment type="pathway">
    <text evidence="2">Glycan metabolism; osmoregulated periplasmic glucan (OPG) biosynthesis.</text>
</comment>
<dbReference type="AlphaFoldDB" id="E0TFP2"/>
<evidence type="ECO:0000256" key="2">
    <source>
        <dbReference type="ARBA" id="ARBA00005001"/>
    </source>
</evidence>